<feature type="transmembrane region" description="Helical" evidence="5">
    <location>
        <begin position="211"/>
        <end position="234"/>
    </location>
</feature>
<accession>A0A1I1LI83</accession>
<feature type="transmembrane region" description="Helical" evidence="5">
    <location>
        <begin position="102"/>
        <end position="124"/>
    </location>
</feature>
<dbReference type="PANTHER" id="PTHR30249:SF0">
    <property type="entry name" value="PLASTIDAL GLYCOLATE_GLYCERATE TRANSLOCATOR 1, CHLOROPLASTIC"/>
    <property type="match status" value="1"/>
</dbReference>
<dbReference type="AlphaFoldDB" id="A0A1I1LI83"/>
<evidence type="ECO:0000313" key="7">
    <source>
        <dbReference type="Proteomes" id="UP000198728"/>
    </source>
</evidence>
<evidence type="ECO:0000256" key="5">
    <source>
        <dbReference type="SAM" id="Phobius"/>
    </source>
</evidence>
<dbReference type="EMBL" id="FOLG01000008">
    <property type="protein sequence ID" value="SFC70688.1"/>
    <property type="molecule type" value="Genomic_DNA"/>
</dbReference>
<keyword evidence="2 5" id="KW-0812">Transmembrane</keyword>
<reference evidence="6 7" key="1">
    <citation type="submission" date="2016-10" db="EMBL/GenBank/DDBJ databases">
        <authorList>
            <person name="de Groot N.N."/>
        </authorList>
    </citation>
    <scope>NUCLEOTIDE SEQUENCE [LARGE SCALE GENOMIC DNA]</scope>
    <source>
        <strain evidence="6 7">DSM 19548</strain>
    </source>
</reference>
<organism evidence="6 7">
    <name type="scientific">Tropicimonas isoalkanivorans</name>
    <dbReference type="NCBI Taxonomy" id="441112"/>
    <lineage>
        <taxon>Bacteria</taxon>
        <taxon>Pseudomonadati</taxon>
        <taxon>Pseudomonadota</taxon>
        <taxon>Alphaproteobacteria</taxon>
        <taxon>Rhodobacterales</taxon>
        <taxon>Roseobacteraceae</taxon>
        <taxon>Tropicimonas</taxon>
    </lineage>
</organism>
<dbReference type="GO" id="GO:0016020">
    <property type="term" value="C:membrane"/>
    <property type="evidence" value="ECO:0007669"/>
    <property type="project" value="UniProtKB-SubCell"/>
</dbReference>
<feature type="transmembrane region" description="Helical" evidence="5">
    <location>
        <begin position="41"/>
        <end position="60"/>
    </location>
</feature>
<keyword evidence="7" id="KW-1185">Reference proteome</keyword>
<gene>
    <name evidence="6" type="ORF">SAMN04488094_10850</name>
</gene>
<feature type="transmembrane region" description="Helical" evidence="5">
    <location>
        <begin position="7"/>
        <end position="29"/>
    </location>
</feature>
<proteinExistence type="predicted"/>
<dbReference type="RefSeq" id="WP_093361252.1">
    <property type="nucleotide sequence ID" value="NZ_FOLG01000008.1"/>
</dbReference>
<dbReference type="InterPro" id="IPR007300">
    <property type="entry name" value="CidB/LrgB"/>
</dbReference>
<evidence type="ECO:0000313" key="6">
    <source>
        <dbReference type="EMBL" id="SFC70688.1"/>
    </source>
</evidence>
<comment type="subcellular location">
    <subcellularLocation>
        <location evidence="1">Membrane</location>
        <topology evidence="1">Multi-pass membrane protein</topology>
    </subcellularLocation>
</comment>
<protein>
    <submittedName>
        <fullName evidence="6">TIGR00659 family protein</fullName>
    </submittedName>
</protein>
<feature type="transmembrane region" description="Helical" evidence="5">
    <location>
        <begin position="157"/>
        <end position="177"/>
    </location>
</feature>
<dbReference type="PANTHER" id="PTHR30249">
    <property type="entry name" value="PUTATIVE SEROTONIN TRANSPORTER"/>
    <property type="match status" value="1"/>
</dbReference>
<evidence type="ECO:0000256" key="4">
    <source>
        <dbReference type="ARBA" id="ARBA00023136"/>
    </source>
</evidence>
<dbReference type="OrthoDB" id="9811701at2"/>
<name>A0A1I1LI83_9RHOB</name>
<evidence type="ECO:0000256" key="2">
    <source>
        <dbReference type="ARBA" id="ARBA00022692"/>
    </source>
</evidence>
<dbReference type="Pfam" id="PF04172">
    <property type="entry name" value="LrgB"/>
    <property type="match status" value="1"/>
</dbReference>
<dbReference type="STRING" id="441112.SAMN04488094_10850"/>
<feature type="transmembrane region" description="Helical" evidence="5">
    <location>
        <begin position="72"/>
        <end position="90"/>
    </location>
</feature>
<dbReference type="Proteomes" id="UP000198728">
    <property type="component" value="Unassembled WGS sequence"/>
</dbReference>
<sequence>MSDLTDLWIYLSAGPLLWLTATVLAYAIGDAAFRAAGRSPWVNPVLVAVALLSATLWSTGTPYQTYFGGAQFVHFLLGPATVALALPLWANRGLLRSAALPMVAALLVGSLVAMLSAVAVGWAFGLRGAVLLSLVPKSATSPVALGVSEVIGGLPTLTAALVILTGIIGAVVVTPLYNALGITDWRARGFATGVAAHGIGTARAFQVHETAGAFAGIGMGLNALLTALLAPLIARWLF</sequence>
<keyword evidence="3 5" id="KW-1133">Transmembrane helix</keyword>
<evidence type="ECO:0000256" key="3">
    <source>
        <dbReference type="ARBA" id="ARBA00022989"/>
    </source>
</evidence>
<keyword evidence="4 5" id="KW-0472">Membrane</keyword>
<evidence type="ECO:0000256" key="1">
    <source>
        <dbReference type="ARBA" id="ARBA00004141"/>
    </source>
</evidence>